<dbReference type="ExpressionAtlas" id="A0A2K3KH95">
    <property type="expression patterns" value="baseline"/>
</dbReference>
<evidence type="ECO:0000259" key="2">
    <source>
        <dbReference type="Pfam" id="PF07727"/>
    </source>
</evidence>
<proteinExistence type="predicted"/>
<dbReference type="GO" id="GO:0016301">
    <property type="term" value="F:kinase activity"/>
    <property type="evidence" value="ECO:0007669"/>
    <property type="project" value="UniProtKB-KW"/>
</dbReference>
<keyword evidence="3" id="KW-0418">Kinase</keyword>
<organism evidence="3 4">
    <name type="scientific">Trifolium pratense</name>
    <name type="common">Red clover</name>
    <dbReference type="NCBI Taxonomy" id="57577"/>
    <lineage>
        <taxon>Eukaryota</taxon>
        <taxon>Viridiplantae</taxon>
        <taxon>Streptophyta</taxon>
        <taxon>Embryophyta</taxon>
        <taxon>Tracheophyta</taxon>
        <taxon>Spermatophyta</taxon>
        <taxon>Magnoliopsida</taxon>
        <taxon>eudicotyledons</taxon>
        <taxon>Gunneridae</taxon>
        <taxon>Pentapetalae</taxon>
        <taxon>rosids</taxon>
        <taxon>fabids</taxon>
        <taxon>Fabales</taxon>
        <taxon>Fabaceae</taxon>
        <taxon>Papilionoideae</taxon>
        <taxon>50 kb inversion clade</taxon>
        <taxon>NPAAA clade</taxon>
        <taxon>Hologalegina</taxon>
        <taxon>IRL clade</taxon>
        <taxon>Trifolieae</taxon>
        <taxon>Trifolium</taxon>
    </lineage>
</organism>
<feature type="compositionally biased region" description="Pro residues" evidence="1">
    <location>
        <begin position="23"/>
        <end position="40"/>
    </location>
</feature>
<reference evidence="3 4" key="2">
    <citation type="journal article" date="2017" name="Front. Plant Sci.">
        <title>Gene Classification and Mining of Molecular Markers Useful in Red Clover (Trifolium pratense) Breeding.</title>
        <authorList>
            <person name="Istvanek J."/>
            <person name="Dluhosova J."/>
            <person name="Dluhos P."/>
            <person name="Patkova L."/>
            <person name="Nedelnik J."/>
            <person name="Repkova J."/>
        </authorList>
    </citation>
    <scope>NUCLEOTIDE SEQUENCE [LARGE SCALE GENOMIC DNA]</scope>
    <source>
        <strain evidence="4">cv. Tatra</strain>
        <tissue evidence="3">Young leaves</tissue>
    </source>
</reference>
<dbReference type="EMBL" id="ASHM01096363">
    <property type="protein sequence ID" value="PNX65657.1"/>
    <property type="molecule type" value="Genomic_DNA"/>
</dbReference>
<reference evidence="3 4" key="1">
    <citation type="journal article" date="2014" name="Am. J. Bot.">
        <title>Genome assembly and annotation for red clover (Trifolium pratense; Fabaceae).</title>
        <authorList>
            <person name="Istvanek J."/>
            <person name="Jaros M."/>
            <person name="Krenek A."/>
            <person name="Repkova J."/>
        </authorList>
    </citation>
    <scope>NUCLEOTIDE SEQUENCE [LARGE SCALE GENOMIC DNA]</scope>
    <source>
        <strain evidence="4">cv. Tatra</strain>
        <tissue evidence="3">Young leaves</tissue>
    </source>
</reference>
<keyword evidence="3" id="KW-0675">Receptor</keyword>
<dbReference type="Proteomes" id="UP000236291">
    <property type="component" value="Unassembled WGS sequence"/>
</dbReference>
<accession>A0A2K3KH95</accession>
<protein>
    <submittedName>
        <fullName evidence="3">Receptor-like protein kinase</fullName>
    </submittedName>
</protein>
<feature type="region of interest" description="Disordered" evidence="1">
    <location>
        <begin position="22"/>
        <end position="94"/>
    </location>
</feature>
<dbReference type="STRING" id="57577.A0A2K3KH95"/>
<comment type="caution">
    <text evidence="3">The sequence shown here is derived from an EMBL/GenBank/DDBJ whole genome shotgun (WGS) entry which is preliminary data.</text>
</comment>
<dbReference type="Pfam" id="PF07727">
    <property type="entry name" value="RVT_2"/>
    <property type="match status" value="1"/>
</dbReference>
<dbReference type="AlphaFoldDB" id="A0A2K3KH95"/>
<name>A0A2K3KH95_TRIPR</name>
<dbReference type="InterPro" id="IPR013103">
    <property type="entry name" value="RVT_2"/>
</dbReference>
<feature type="compositionally biased region" description="Pro residues" evidence="1">
    <location>
        <begin position="65"/>
        <end position="83"/>
    </location>
</feature>
<evidence type="ECO:0000313" key="3">
    <source>
        <dbReference type="EMBL" id="PNX65657.1"/>
    </source>
</evidence>
<evidence type="ECO:0000256" key="1">
    <source>
        <dbReference type="SAM" id="MobiDB-lite"/>
    </source>
</evidence>
<evidence type="ECO:0000313" key="4">
    <source>
        <dbReference type="Proteomes" id="UP000236291"/>
    </source>
</evidence>
<keyword evidence="3" id="KW-0808">Transferase</keyword>
<gene>
    <name evidence="3" type="ORF">L195_g054650</name>
</gene>
<feature type="domain" description="Reverse transcriptase Ty1/copia-type" evidence="2">
    <location>
        <begin position="113"/>
        <end position="160"/>
    </location>
</feature>
<sequence>MTHEPLQEINLEPIQEVTIVPLEPCPSVPPDTPLVDPPASKPLQTYQRRPRPSVVPIPEAVEDSPPTPSPSPDPVPQPEPSLPPVIRKGEALSHPEWRQAMIDEMCALQSSGTWELVPLPPGKSLVGCRWIYTVKVGPDGKIDRFKARLVAKGYTQIFGHSALASPSA</sequence>